<name>E4PH34_MARAH</name>
<dbReference type="AlphaFoldDB" id="E4PH34"/>
<protein>
    <submittedName>
        <fullName evidence="1">Uncharacterized protein</fullName>
    </submittedName>
</protein>
<proteinExistence type="predicted"/>
<reference evidence="2" key="2">
    <citation type="submission" date="2010-02" db="EMBL/GenBank/DDBJ databases">
        <title>Complete genome sequence of Marinobacter adhaerens type strain (HP15).</title>
        <authorList>
            <person name="Gaerdes A.A.M."/>
            <person name="Kaeppel E."/>
            <person name="Shezad A."/>
            <person name="Seebah S."/>
            <person name="Teeling H."/>
            <person name="Yarza P."/>
            <person name="Gloeckner F.O."/>
            <person name="Ullrich M.S."/>
        </authorList>
    </citation>
    <scope>NUCLEOTIDE SEQUENCE [LARGE SCALE GENOMIC DNA]</scope>
    <source>
        <strain evidence="2">DSM 23420 / HP15</strain>
    </source>
</reference>
<dbReference type="EMBL" id="CP001978">
    <property type="protein sequence ID" value="ADP98137.1"/>
    <property type="molecule type" value="Genomic_DNA"/>
</dbReference>
<accession>E4PH34</accession>
<evidence type="ECO:0000313" key="1">
    <source>
        <dbReference type="EMBL" id="ADP98137.1"/>
    </source>
</evidence>
<reference evidence="1 2" key="1">
    <citation type="journal article" date="2010" name="Stand. Genomic Sci.">
        <title>Complete genome sequence of Marinobacter adhaerens type strain (HP15), a diatom-interacting marine microorganism.</title>
        <authorList>
            <person name="Gardes A."/>
            <person name="Kaeppel E."/>
            <person name="Shehzad A."/>
            <person name="Seebah S."/>
            <person name="Teeling H."/>
            <person name="Yarza P."/>
            <person name="Glockner F.O."/>
            <person name="Grossart H.P."/>
            <person name="Ullrich M.S."/>
        </authorList>
    </citation>
    <scope>NUCLEOTIDE SEQUENCE [LARGE SCALE GENOMIC DNA]</scope>
    <source>
        <strain evidence="2">DSM 23420 / HP15</strain>
    </source>
</reference>
<sequence>MLGLHGTPLGYSRNGMRQRSAVFDGLPCVERGVAKGVPV</sequence>
<dbReference type="Proteomes" id="UP000007077">
    <property type="component" value="Chromosome"/>
</dbReference>
<evidence type="ECO:0000313" key="2">
    <source>
        <dbReference type="Proteomes" id="UP000007077"/>
    </source>
</evidence>
<dbReference type="HOGENOM" id="CLU_3312401_0_0_6"/>
<dbReference type="PATRIC" id="fig|225937.3.peg.2394"/>
<dbReference type="KEGG" id="mad:HP15_2373"/>
<gene>
    <name evidence="1" type="ordered locus">HP15_2373</name>
</gene>
<organism evidence="1 2">
    <name type="scientific">Marinobacter adhaerens (strain DSM 23420 / HP15)</name>
    <dbReference type="NCBI Taxonomy" id="225937"/>
    <lineage>
        <taxon>Bacteria</taxon>
        <taxon>Pseudomonadati</taxon>
        <taxon>Pseudomonadota</taxon>
        <taxon>Gammaproteobacteria</taxon>
        <taxon>Pseudomonadales</taxon>
        <taxon>Marinobacteraceae</taxon>
        <taxon>Marinobacter</taxon>
    </lineage>
</organism>